<dbReference type="OrthoDB" id="2453696at2"/>
<dbReference type="Pfam" id="PF14098">
    <property type="entry name" value="SSPI"/>
    <property type="match status" value="1"/>
</dbReference>
<dbReference type="GO" id="GO:0030435">
    <property type="term" value="P:sporulation resulting in formation of a cellular spore"/>
    <property type="evidence" value="ECO:0007669"/>
    <property type="project" value="UniProtKB-KW"/>
</dbReference>
<dbReference type="RefSeq" id="WP_073341245.1">
    <property type="nucleotide sequence ID" value="NZ_FQVH01000001.1"/>
</dbReference>
<gene>
    <name evidence="2" type="ORF">SAMN02746089_00237</name>
</gene>
<keyword evidence="1" id="KW-0749">Sporulation</keyword>
<name>A0A1M4T7Q8_9THEO</name>
<dbReference type="STRING" id="1121256.SAMN02746089_00237"/>
<proteinExistence type="predicted"/>
<sequence>MDIIAAVINNLKGKTKDELRNIIDDAVASKDESTIPGLGVVFSATWKHMSEVEKNQVMDYVDRGLKAT</sequence>
<dbReference type="EMBL" id="FQVH01000001">
    <property type="protein sequence ID" value="SHE40424.1"/>
    <property type="molecule type" value="Genomic_DNA"/>
</dbReference>
<dbReference type="NCBIfam" id="TIGR03092">
    <property type="entry name" value="SASP_sspI"/>
    <property type="match status" value="1"/>
</dbReference>
<evidence type="ECO:0000313" key="2">
    <source>
        <dbReference type="EMBL" id="SHE40424.1"/>
    </source>
</evidence>
<reference evidence="2 3" key="1">
    <citation type="submission" date="2016-11" db="EMBL/GenBank/DDBJ databases">
        <authorList>
            <person name="Jaros S."/>
            <person name="Januszkiewicz K."/>
            <person name="Wedrychowicz H."/>
        </authorList>
    </citation>
    <scope>NUCLEOTIDE SEQUENCE [LARGE SCALE GENOMIC DNA]</scope>
    <source>
        <strain evidence="2 3">DSM 17918</strain>
    </source>
</reference>
<organism evidence="2 3">
    <name type="scientific">Caldanaerobius fijiensis DSM 17918</name>
    <dbReference type="NCBI Taxonomy" id="1121256"/>
    <lineage>
        <taxon>Bacteria</taxon>
        <taxon>Bacillati</taxon>
        <taxon>Bacillota</taxon>
        <taxon>Clostridia</taxon>
        <taxon>Thermoanaerobacterales</taxon>
        <taxon>Thermoanaerobacteraceae</taxon>
        <taxon>Caldanaerobius</taxon>
    </lineage>
</organism>
<dbReference type="AlphaFoldDB" id="A0A1M4T7Q8"/>
<dbReference type="Proteomes" id="UP000184088">
    <property type="component" value="Unassembled WGS sequence"/>
</dbReference>
<evidence type="ECO:0000256" key="1">
    <source>
        <dbReference type="ARBA" id="ARBA00022969"/>
    </source>
</evidence>
<accession>A0A1M4T7Q8</accession>
<keyword evidence="3" id="KW-1185">Reference proteome</keyword>
<protein>
    <submittedName>
        <fullName evidence="2">Small acid-soluble spore protein I (Minor)</fullName>
    </submittedName>
</protein>
<dbReference type="InterPro" id="IPR017525">
    <property type="entry name" value="SspI"/>
</dbReference>
<dbReference type="GO" id="GO:0030436">
    <property type="term" value="P:asexual sporulation"/>
    <property type="evidence" value="ECO:0007669"/>
    <property type="project" value="InterPro"/>
</dbReference>
<evidence type="ECO:0000313" key="3">
    <source>
        <dbReference type="Proteomes" id="UP000184088"/>
    </source>
</evidence>